<evidence type="ECO:0000259" key="1">
    <source>
        <dbReference type="SMART" id="SM01321"/>
    </source>
</evidence>
<evidence type="ECO:0000313" key="3">
    <source>
        <dbReference type="Proteomes" id="UP000626786"/>
    </source>
</evidence>
<comment type="caution">
    <text evidence="2">The sequence shown here is derived from an EMBL/GenBank/DDBJ whole genome shotgun (WGS) entry which is preliminary data.</text>
</comment>
<accession>A0ABR8UA05</accession>
<dbReference type="PANTHER" id="PTHR34322:SF2">
    <property type="entry name" value="TRANSPOSASE IS200-LIKE DOMAIN-CONTAINING PROTEIN"/>
    <property type="match status" value="1"/>
</dbReference>
<evidence type="ECO:0000313" key="2">
    <source>
        <dbReference type="EMBL" id="MBD7984559.1"/>
    </source>
</evidence>
<dbReference type="Pfam" id="PF01797">
    <property type="entry name" value="Y1_Tnp"/>
    <property type="match status" value="1"/>
</dbReference>
<dbReference type="InterPro" id="IPR002686">
    <property type="entry name" value="Transposase_17"/>
</dbReference>
<dbReference type="RefSeq" id="WP_191694257.1">
    <property type="nucleotide sequence ID" value="NZ_JACSQN010000006.1"/>
</dbReference>
<name>A0ABR8UA05_9BACL</name>
<dbReference type="Gene3D" id="3.30.70.1290">
    <property type="entry name" value="Transposase IS200-like"/>
    <property type="match status" value="1"/>
</dbReference>
<dbReference type="PANTHER" id="PTHR34322">
    <property type="entry name" value="TRANSPOSASE, Y1_TNP DOMAIN-CONTAINING"/>
    <property type="match status" value="1"/>
</dbReference>
<proteinExistence type="predicted"/>
<dbReference type="Proteomes" id="UP000626786">
    <property type="component" value="Unassembled WGS sequence"/>
</dbReference>
<dbReference type="EMBL" id="JACSQN010000006">
    <property type="protein sequence ID" value="MBD7984559.1"/>
    <property type="molecule type" value="Genomic_DNA"/>
</dbReference>
<protein>
    <submittedName>
        <fullName evidence="2">Transposase</fullName>
    </submittedName>
</protein>
<sequence>MGRKRRLWDPRYFDHVVMRGNNRQDIFKTEADVREYIRVLHYVYMKYPFQLIAYYIMTNHYHLLIKSPEVPLGKVMGLINRRYTDYYKKKYNYSGYLYDRRYFAAQVNKPEALLKVSRYIHRNPIETVVPMVTRMEDYSASSFQFYKGDKPSPYEFLNLSILPSILTSSYMNNERKYCHYCEEEVDESRDISITDYVEKEDYITQ</sequence>
<feature type="domain" description="Transposase IS200-like" evidence="1">
    <location>
        <begin position="12"/>
        <end position="123"/>
    </location>
</feature>
<dbReference type="SUPFAM" id="SSF143422">
    <property type="entry name" value="Transposase IS200-like"/>
    <property type="match status" value="1"/>
</dbReference>
<dbReference type="InterPro" id="IPR036515">
    <property type="entry name" value="Transposase_17_sf"/>
</dbReference>
<organism evidence="2 3">
    <name type="scientific">Sporosarcina quadrami</name>
    <dbReference type="NCBI Taxonomy" id="2762234"/>
    <lineage>
        <taxon>Bacteria</taxon>
        <taxon>Bacillati</taxon>
        <taxon>Bacillota</taxon>
        <taxon>Bacilli</taxon>
        <taxon>Bacillales</taxon>
        <taxon>Caryophanaceae</taxon>
        <taxon>Sporosarcina</taxon>
    </lineage>
</organism>
<reference evidence="2 3" key="1">
    <citation type="submission" date="2020-08" db="EMBL/GenBank/DDBJ databases">
        <title>A Genomic Blueprint of the Chicken Gut Microbiome.</title>
        <authorList>
            <person name="Gilroy R."/>
            <person name="Ravi A."/>
            <person name="Getino M."/>
            <person name="Pursley I."/>
            <person name="Horton D.L."/>
            <person name="Alikhan N.-F."/>
            <person name="Baker D."/>
            <person name="Gharbi K."/>
            <person name="Hall N."/>
            <person name="Watson M."/>
            <person name="Adriaenssens E.M."/>
            <person name="Foster-Nyarko E."/>
            <person name="Jarju S."/>
            <person name="Secka A."/>
            <person name="Antonio M."/>
            <person name="Oren A."/>
            <person name="Chaudhuri R."/>
            <person name="La Ragione R.M."/>
            <person name="Hildebrand F."/>
            <person name="Pallen M.J."/>
        </authorList>
    </citation>
    <scope>NUCLEOTIDE SEQUENCE [LARGE SCALE GENOMIC DNA]</scope>
    <source>
        <strain evidence="2 3">Sa2YVA2</strain>
    </source>
</reference>
<dbReference type="SMART" id="SM01321">
    <property type="entry name" value="Y1_Tnp"/>
    <property type="match status" value="1"/>
</dbReference>
<gene>
    <name evidence="2" type="ORF">H9649_08205</name>
</gene>
<keyword evidence="3" id="KW-1185">Reference proteome</keyword>